<sequence>MTKEMKRPISNITQDSIKPLLSNAVEFYTNKNREAHKCIQERDEYINYLESKLSNAKPQLFYIDLPKVFGLSDSTFVSKVESGIISEFTKGKDYALKLTEQEIKSIDERYWQFAVPVEDGE</sequence>
<keyword evidence="2" id="KW-1185">Reference proteome</keyword>
<dbReference type="EMBL" id="JX564242">
    <property type="protein sequence ID" value="AFV51053.1"/>
    <property type="molecule type" value="Genomic_DNA"/>
</dbReference>
<reference evidence="1 2" key="1">
    <citation type="journal article" date="2013" name="Appl. Environ. Microbiol.">
        <title>Identification of a New P335 Subgroup through Molecular Analysis of Lactococcal Phages Q33 and BM13.</title>
        <authorList>
            <person name="Mahony J."/>
            <person name="Martel B."/>
            <person name="Tremblay D.M."/>
            <person name="Neve H."/>
            <person name="Heller K.J."/>
            <person name="Moineau S."/>
            <person name="van Sinderen D."/>
        </authorList>
    </citation>
    <scope>NUCLEOTIDE SEQUENCE [LARGE SCALE GENOMIC DNA]</scope>
</reference>
<evidence type="ECO:0000313" key="2">
    <source>
        <dbReference type="Proteomes" id="UP000014700"/>
    </source>
</evidence>
<dbReference type="InterPro" id="IPR012865">
    <property type="entry name" value="DUF1642"/>
</dbReference>
<proteinExistence type="predicted"/>
<organism evidence="1 2">
    <name type="scientific">Lactococcus phage Q33</name>
    <dbReference type="NCBI Taxonomy" id="254253"/>
    <lineage>
        <taxon>Viruses</taxon>
        <taxon>Duplodnaviria</taxon>
        <taxon>Heunggongvirae</taxon>
        <taxon>Uroviricota</taxon>
        <taxon>Caudoviricetes</taxon>
        <taxon>Vedamuthuvirus</taxon>
        <taxon>Vedamuthuvirus Q33</taxon>
    </lineage>
</organism>
<protein>
    <recommendedName>
        <fullName evidence="3">DUF1642 domain-containing protein</fullName>
    </recommendedName>
</protein>
<accession>R9QNH1</accession>
<gene>
    <name evidence="1" type="ORF">Q33_0024</name>
</gene>
<evidence type="ECO:0008006" key="3">
    <source>
        <dbReference type="Google" id="ProtNLM"/>
    </source>
</evidence>
<name>R9QNH1_9CAUD</name>
<dbReference type="Pfam" id="PF07852">
    <property type="entry name" value="DUF1642"/>
    <property type="match status" value="1"/>
</dbReference>
<evidence type="ECO:0000313" key="1">
    <source>
        <dbReference type="EMBL" id="AFV51053.1"/>
    </source>
</evidence>
<dbReference type="Proteomes" id="UP000014700">
    <property type="component" value="Segment"/>
</dbReference>